<dbReference type="SUPFAM" id="SSF88659">
    <property type="entry name" value="Sigma3 and sigma4 domains of RNA polymerase sigma factors"/>
    <property type="match status" value="1"/>
</dbReference>
<dbReference type="Pfam" id="PF04542">
    <property type="entry name" value="Sigma70_r2"/>
    <property type="match status" value="1"/>
</dbReference>
<evidence type="ECO:0000256" key="4">
    <source>
        <dbReference type="ARBA" id="ARBA00023163"/>
    </source>
</evidence>
<feature type="domain" description="RNA polymerase sigma factor 70 region 4 type 2" evidence="6">
    <location>
        <begin position="118"/>
        <end position="167"/>
    </location>
</feature>
<accession>A0ABW4W0L1</accession>
<dbReference type="InterPro" id="IPR007627">
    <property type="entry name" value="RNA_pol_sigma70_r2"/>
</dbReference>
<gene>
    <name evidence="7" type="ORF">ACFSJF_12505</name>
</gene>
<dbReference type="InterPro" id="IPR013324">
    <property type="entry name" value="RNA_pol_sigma_r3/r4-like"/>
</dbReference>
<evidence type="ECO:0000313" key="8">
    <source>
        <dbReference type="Proteomes" id="UP001597383"/>
    </source>
</evidence>
<dbReference type="CDD" id="cd06171">
    <property type="entry name" value="Sigma70_r4"/>
    <property type="match status" value="1"/>
</dbReference>
<dbReference type="InterPro" id="IPR014284">
    <property type="entry name" value="RNA_pol_sigma-70_dom"/>
</dbReference>
<dbReference type="PANTHER" id="PTHR43133:SF60">
    <property type="entry name" value="RNA POLYMERASE SIGMA FACTOR SIGV"/>
    <property type="match status" value="1"/>
</dbReference>
<keyword evidence="8" id="KW-1185">Reference proteome</keyword>
<dbReference type="Pfam" id="PF08281">
    <property type="entry name" value="Sigma70_r4_2"/>
    <property type="match status" value="1"/>
</dbReference>
<reference evidence="8" key="1">
    <citation type="journal article" date="2019" name="Int. J. Syst. Evol. Microbiol.">
        <title>The Global Catalogue of Microorganisms (GCM) 10K type strain sequencing project: providing services to taxonomists for standard genome sequencing and annotation.</title>
        <authorList>
            <consortium name="The Broad Institute Genomics Platform"/>
            <consortium name="The Broad Institute Genome Sequencing Center for Infectious Disease"/>
            <person name="Wu L."/>
            <person name="Ma J."/>
        </authorList>
    </citation>
    <scope>NUCLEOTIDE SEQUENCE [LARGE SCALE GENOMIC DNA]</scope>
    <source>
        <strain evidence="8">R28</strain>
    </source>
</reference>
<evidence type="ECO:0000259" key="5">
    <source>
        <dbReference type="Pfam" id="PF04542"/>
    </source>
</evidence>
<dbReference type="NCBIfam" id="TIGR02937">
    <property type="entry name" value="sigma70-ECF"/>
    <property type="match status" value="1"/>
</dbReference>
<dbReference type="Proteomes" id="UP001597383">
    <property type="component" value="Unassembled WGS sequence"/>
</dbReference>
<sequence>MHLVNRLIEREESALIELMNEYGDYLLRTAYLLVKDHQIAEEAVQDTFMTAFDKINQLDDPSKLKSWLTSIAVNRCRTQMRKWNWKNIFLNLEIVEKVKEDNSVQSPEDDLLVEVWNQNLSNAIQKLDYKYREVITLFYFSEFKIHEIANQTNTKESTIKSRLKRGRILLKEILMEGEDFTDGRQETI</sequence>
<evidence type="ECO:0000256" key="3">
    <source>
        <dbReference type="ARBA" id="ARBA00023082"/>
    </source>
</evidence>
<dbReference type="InterPro" id="IPR013249">
    <property type="entry name" value="RNA_pol_sigma70_r4_t2"/>
</dbReference>
<dbReference type="Gene3D" id="1.10.1740.10">
    <property type="match status" value="1"/>
</dbReference>
<evidence type="ECO:0000259" key="6">
    <source>
        <dbReference type="Pfam" id="PF08281"/>
    </source>
</evidence>
<proteinExistence type="inferred from homology"/>
<dbReference type="Gene3D" id="1.10.10.10">
    <property type="entry name" value="Winged helix-like DNA-binding domain superfamily/Winged helix DNA-binding domain"/>
    <property type="match status" value="1"/>
</dbReference>
<protein>
    <submittedName>
        <fullName evidence="7">RNA polymerase sigma factor</fullName>
    </submittedName>
</protein>
<dbReference type="PANTHER" id="PTHR43133">
    <property type="entry name" value="RNA POLYMERASE ECF-TYPE SIGMA FACTO"/>
    <property type="match status" value="1"/>
</dbReference>
<keyword evidence="3" id="KW-0731">Sigma factor</keyword>
<keyword evidence="4" id="KW-0804">Transcription</keyword>
<comment type="caution">
    <text evidence="7">The sequence shown here is derived from an EMBL/GenBank/DDBJ whole genome shotgun (WGS) entry which is preliminary data.</text>
</comment>
<feature type="domain" description="RNA polymerase sigma-70 region 2" evidence="5">
    <location>
        <begin position="18"/>
        <end position="84"/>
    </location>
</feature>
<dbReference type="InterPro" id="IPR039425">
    <property type="entry name" value="RNA_pol_sigma-70-like"/>
</dbReference>
<comment type="similarity">
    <text evidence="1">Belongs to the sigma-70 factor family. ECF subfamily.</text>
</comment>
<keyword evidence="2" id="KW-0805">Transcription regulation</keyword>
<name>A0ABW4W0L1_9BACI</name>
<organism evidence="7 8">
    <name type="scientific">Ornithinibacillus salinisoli</name>
    <dbReference type="NCBI Taxonomy" id="1848459"/>
    <lineage>
        <taxon>Bacteria</taxon>
        <taxon>Bacillati</taxon>
        <taxon>Bacillota</taxon>
        <taxon>Bacilli</taxon>
        <taxon>Bacillales</taxon>
        <taxon>Bacillaceae</taxon>
        <taxon>Ornithinibacillus</taxon>
    </lineage>
</organism>
<dbReference type="SUPFAM" id="SSF88946">
    <property type="entry name" value="Sigma2 domain of RNA polymerase sigma factors"/>
    <property type="match status" value="1"/>
</dbReference>
<evidence type="ECO:0000256" key="1">
    <source>
        <dbReference type="ARBA" id="ARBA00010641"/>
    </source>
</evidence>
<dbReference type="InterPro" id="IPR013325">
    <property type="entry name" value="RNA_pol_sigma_r2"/>
</dbReference>
<evidence type="ECO:0000256" key="2">
    <source>
        <dbReference type="ARBA" id="ARBA00023015"/>
    </source>
</evidence>
<dbReference type="EMBL" id="JBHUHQ010000016">
    <property type="protein sequence ID" value="MFD2045093.1"/>
    <property type="molecule type" value="Genomic_DNA"/>
</dbReference>
<dbReference type="RefSeq" id="WP_377557707.1">
    <property type="nucleotide sequence ID" value="NZ_JBHUHQ010000016.1"/>
</dbReference>
<dbReference type="InterPro" id="IPR036388">
    <property type="entry name" value="WH-like_DNA-bd_sf"/>
</dbReference>
<evidence type="ECO:0000313" key="7">
    <source>
        <dbReference type="EMBL" id="MFD2045093.1"/>
    </source>
</evidence>